<dbReference type="HOGENOM" id="CLU_2748988_0_0_11"/>
<protein>
    <submittedName>
        <fullName evidence="1">Uncharacterized protein</fullName>
    </submittedName>
</protein>
<evidence type="ECO:0000313" key="1">
    <source>
        <dbReference type="EMBL" id="ABM10839.1"/>
    </source>
</evidence>
<gene>
    <name evidence="1" type="ordered locus">AAur_pTC20199</name>
</gene>
<keyword evidence="1" id="KW-0614">Plasmid</keyword>
<dbReference type="EMBL" id="CP000476">
    <property type="protein sequence ID" value="ABM10839.1"/>
    <property type="molecule type" value="Genomic_DNA"/>
</dbReference>
<evidence type="ECO:0000313" key="2">
    <source>
        <dbReference type="Proteomes" id="UP000000637"/>
    </source>
</evidence>
<keyword evidence="2" id="KW-1185">Reference proteome</keyword>
<dbReference type="AlphaFoldDB" id="A1RDN7"/>
<name>A1RDN7_PAEAT</name>
<accession>A1RDN7</accession>
<organism evidence="1 2">
    <name type="scientific">Paenarthrobacter aurescens (strain TC1)</name>
    <dbReference type="NCBI Taxonomy" id="290340"/>
    <lineage>
        <taxon>Bacteria</taxon>
        <taxon>Bacillati</taxon>
        <taxon>Actinomycetota</taxon>
        <taxon>Actinomycetes</taxon>
        <taxon>Micrococcales</taxon>
        <taxon>Micrococcaceae</taxon>
        <taxon>Paenarthrobacter</taxon>
    </lineage>
</organism>
<proteinExistence type="predicted"/>
<dbReference type="KEGG" id="aau:AAur_pTC20199"/>
<reference evidence="1 2" key="1">
    <citation type="journal article" date="2006" name="PLoS Genet.">
        <title>Secrets of soil survival revealed by the genome sequence of Arthrobacter aurescens TC1.</title>
        <authorList>
            <person name="Mongodin E.F."/>
            <person name="Shapir N."/>
            <person name="Daugherty S.C."/>
            <person name="DeBoy R.T."/>
            <person name="Emerson J.B."/>
            <person name="Shvartzbeyn A."/>
            <person name="Radune D."/>
            <person name="Vamathevan J."/>
            <person name="Riggs F."/>
            <person name="Grinberg V."/>
            <person name="Khouri H."/>
            <person name="Wackett L.P."/>
            <person name="Nelson K.E."/>
            <person name="Sadowsky M.J."/>
        </authorList>
    </citation>
    <scope>NUCLEOTIDE SEQUENCE [LARGE SCALE GENOMIC DNA]</scope>
    <source>
        <strain evidence="1 2">TC1</strain>
    </source>
</reference>
<geneLocation type="plasmid" evidence="1 2">
    <name>pTC2</name>
</geneLocation>
<dbReference type="Proteomes" id="UP000000637">
    <property type="component" value="Plasmid pTC2"/>
</dbReference>
<sequence>MERIPGFLFAEPMVLRKAIVLPTDDHPKVAAHENVAATRISEQFSSIFAESGFEAGFVPKTSTQSPPLTT</sequence>